<dbReference type="Proteomes" id="UP001140094">
    <property type="component" value="Unassembled WGS sequence"/>
</dbReference>
<dbReference type="GO" id="GO:0000466">
    <property type="term" value="P:maturation of 5.8S rRNA from tricistronic rRNA transcript (SSU-rRNA, 5.8S rRNA, LSU-rRNA)"/>
    <property type="evidence" value="ECO:0007669"/>
    <property type="project" value="TreeGrafter"/>
</dbReference>
<dbReference type="Pfam" id="PF11707">
    <property type="entry name" value="Npa1"/>
    <property type="match status" value="1"/>
</dbReference>
<dbReference type="PANTHER" id="PTHR13500:SF0">
    <property type="entry name" value="NUCLEOLAR PRE-RIBOSOMAL-ASSOCIATED PROTEIN 1"/>
    <property type="match status" value="1"/>
</dbReference>
<dbReference type="GO" id="GO:0005730">
    <property type="term" value="C:nucleolus"/>
    <property type="evidence" value="ECO:0007669"/>
    <property type="project" value="TreeGrafter"/>
</dbReference>
<dbReference type="Pfam" id="PF16201">
    <property type="entry name" value="NopRA1"/>
    <property type="match status" value="1"/>
</dbReference>
<dbReference type="InterPro" id="IPR032436">
    <property type="entry name" value="URB1_C"/>
</dbReference>
<protein>
    <submittedName>
        <fullName evidence="4">Uncharacterized protein</fullName>
    </submittedName>
</protein>
<dbReference type="GO" id="GO:0000463">
    <property type="term" value="P:maturation of LSU-rRNA from tricistronic rRNA transcript (SSU-rRNA, 5.8S rRNA, LSU-rRNA)"/>
    <property type="evidence" value="ECO:0007669"/>
    <property type="project" value="TreeGrafter"/>
</dbReference>
<feature type="region of interest" description="Disordered" evidence="1">
    <location>
        <begin position="1"/>
        <end position="36"/>
    </location>
</feature>
<dbReference type="PANTHER" id="PTHR13500">
    <property type="entry name" value="NUCLEOLAR PRERIBOSOMAL-ASSOCIATED PROTEIN 1"/>
    <property type="match status" value="1"/>
</dbReference>
<dbReference type="InterPro" id="IPR021714">
    <property type="entry name" value="URB1_N"/>
</dbReference>
<reference evidence="4" key="1">
    <citation type="submission" date="2022-07" db="EMBL/GenBank/DDBJ databases">
        <title>Phylogenomic reconstructions and comparative analyses of Kickxellomycotina fungi.</title>
        <authorList>
            <person name="Reynolds N.K."/>
            <person name="Stajich J.E."/>
            <person name="Barry K."/>
            <person name="Grigoriev I.V."/>
            <person name="Crous P."/>
            <person name="Smith M.E."/>
        </authorList>
    </citation>
    <scope>NUCLEOTIDE SEQUENCE</scope>
    <source>
        <strain evidence="4">NRRL 1565</strain>
    </source>
</reference>
<feature type="domain" description="URB1 C-terminal" evidence="3">
    <location>
        <begin position="1822"/>
        <end position="2001"/>
    </location>
</feature>
<evidence type="ECO:0000259" key="2">
    <source>
        <dbReference type="Pfam" id="PF11707"/>
    </source>
</evidence>
<evidence type="ECO:0000313" key="4">
    <source>
        <dbReference type="EMBL" id="KAJ2808135.1"/>
    </source>
</evidence>
<accession>A0A9W8LW33</accession>
<dbReference type="EMBL" id="JANBUO010000065">
    <property type="protein sequence ID" value="KAJ2808135.1"/>
    <property type="molecule type" value="Genomic_DNA"/>
</dbReference>
<organism evidence="4 5">
    <name type="scientific">Coemansia guatemalensis</name>
    <dbReference type="NCBI Taxonomy" id="2761395"/>
    <lineage>
        <taxon>Eukaryota</taxon>
        <taxon>Fungi</taxon>
        <taxon>Fungi incertae sedis</taxon>
        <taxon>Zoopagomycota</taxon>
        <taxon>Kickxellomycotina</taxon>
        <taxon>Kickxellomycetes</taxon>
        <taxon>Kickxellales</taxon>
        <taxon>Kickxellaceae</taxon>
        <taxon>Coemansia</taxon>
    </lineage>
</organism>
<gene>
    <name evidence="4" type="ORF">H4R20_000990</name>
</gene>
<comment type="caution">
    <text evidence="4">The sequence shown here is derived from an EMBL/GenBank/DDBJ whole genome shotgun (WGS) entry which is preliminary data.</text>
</comment>
<feature type="domain" description="URB1 N-terminal" evidence="2">
    <location>
        <begin position="133"/>
        <end position="456"/>
    </location>
</feature>
<proteinExistence type="predicted"/>
<dbReference type="OrthoDB" id="72892at2759"/>
<name>A0A9W8LW33_9FUNG</name>
<evidence type="ECO:0000313" key="5">
    <source>
        <dbReference type="Proteomes" id="UP001140094"/>
    </source>
</evidence>
<dbReference type="InterPro" id="IPR039844">
    <property type="entry name" value="URB1"/>
</dbReference>
<evidence type="ECO:0000256" key="1">
    <source>
        <dbReference type="SAM" id="MobiDB-lite"/>
    </source>
</evidence>
<sequence length="2282" mass="242522">MGKQGKEAKKRRVGADALATEDLGTEGSMNDDGSESLAVTGEKDAQIMFGAPEEIQRALDTSNVDLLIQGLTHLREHLRVCNGAAADAAGRALQEAGRRVVFQWVEESDGVTALEAAWATAQRHSGGGGRLEATVASTAARLLAALDSVDGAIAGRKLGRLVVEEWLRGLQRALGTARSRGCAAALQLLAQTAEFGGGELADELRRRFDWTQRAVDELPLARTRVVGLSIRQLWTRFVLAFFVGRCQTRVELLRVSRVVTGLFRGTERDSYAELHALLEAVYTRIVADRSIPRSDKKRVFGVHPMANLARACRNTAPVVPQDEGVARPAQFTPTSGASEIEVSEKDKVPLARDSVADLVVRFFCGLMAFPGHGICYHQRGLYPPPRTWAAADASELDEVSNGQILRILLRCIRPAASVRHARLAEQVLRASPELIAPFWRGWHGTLEPRASLQFLGTTAFALRVLALPLPPPPPGTAAPPALATLVEHVLPQALARAQLGRGLQQRDAALVQYRTLLVVDAALAKLAAALQWLRHGAGEAWRQTEQRLVAAVRQRVPEWRLLVAAHHDVAALGAPDRDAAAHAQHALTHAVLVRVMGAYQTHFGELVLESHFDMGRLAADVPLDAAIAGRDAPAACALLALLRALATTPPAAVRWLARPADTAPTTLGTLVLLALFAALPAVRGAAHCAAVHALQATGLFTHSRAEAACWLDALAALASAHAGRAIRLAHVPGLQRGRALVAFFEDAVAHASRQPHRHVDRIRAATPEDDGHLPFSPLLAAIAEAAMLKAAVGSGALAQRLRGTPPSHVASELSAAPEFALVCEAACCVAEARGGAAAPLRVFLATAPAAVLAPRVARLASADAEERAHLAAIEAGAVQALGPACLFLAVLGTGTSPADVSIWPGSVFSSAEQDTLTRAMAEANANLEVALPAVVDSLAAAARSTSVESVSRWLVAHAAASQGALRQTACVVAITWIAHFDRVPRTSLWDHEPFVQLAPELLQIDDMAFLSALLHHLLVSSAVPALLLSVPVQRLLVHAMLAMRDSLRFSGTVVQLLNLLAPENRESSEPQAVAFVCALAIAHTDLLSAEDKAAAIAGYAAVLGPRQSTADDAPHCLQLDFSAALLVHRSATYWDDTAATAPNVWHLFLARIAMAAAEGLADVSSIRSAYLLALVRAVAPALTAAVDTKLALSIAAALAGSKMPAELFCAAAGTGFVLLRCAGSAVLAQNMHLRAAGLALVSQIVAMWTDGSSVSSTTGRALEEASRLIPWSEMLASTTNDSKSVSLLLKVAQTRTQLAQIDAAFAGADINIAGVLECMWKQTSALDAIQGDAARRKLVAGILASDAQLRARACEWAAKPLEDKCSPAQAMFLAWLLAGMTRVCTADKDGRLCWDDDYSSRILHLRCLELSGCLFGDTSAKRRPDIVDDSNILFIAAVFVQESEDNAAVLKFCKRTVTASMPVMQRARLVRSAAVRAAERQGQPELAAWALEQAVELAPSAAPAADKAKAGAPRCWELTVALASTLNHCKRALANGTAIADAKDQAQRLFTCLDSMLSIVCLPFAEGAQLGDAELQSACECYPPSVYELLGAAAQTAAYLGAELMWFAMLRRLLDCRYFATRVHAPLLRAPLVRLVAALWQLARPQLSPWSVSLEDYFALDDLESLAGAYTGSCTIEDRLLLGVLQGYEAATRQSIMRVALAFGPVAGAANTRARLSRTRYFITRDENNVGVVGSDTLAAALEAVDSARLQRTLADFPFEDPNIRFTIGDSDALQSDGDIYEPDSTLVYDPRFILPWLWAVVSAAGGDAGLLRRLIENNAVGVVVTALASASEPARRLAYFTLDALHPQLAAANALGGRRQCLLLLDALRNSVTERTPTMAPRIPPATALFVAAALPVMLRPAHPMFAGLNRLLLRRPWLRLGDIPLLRTTLRSSTSTVCRDFVLQVAVQAARTFELNSAVFRRCGLINSVLALATSPLGGVQTSSAAYAMLFQLSSAENGRSLAQYVSKSRFSLLAWIRTQALLESNAMLAAAARVAAEHTETGAATFGSAQLRTATSNLTALGRLIIRMASNYPLAEVAGGKRICNRFWAAMSTDQPSASGQCAAAAVAELTLTNLADAIGKLSKAGAINLEIGCAALALVRTCLGLAQLLVDIQLTTAAAAHVAPPLRSPRLAQLALKVLHGIEPLIGCVSGTFASADVCNVSAVAKARFVEVLFHREEVDLTACYWNTVDCLFTWITAVPWPVSSKHDSADIIARALAVGAPSSAQALTWMRDCRNTA</sequence>
<keyword evidence="5" id="KW-1185">Reference proteome</keyword>
<evidence type="ECO:0000259" key="3">
    <source>
        <dbReference type="Pfam" id="PF16201"/>
    </source>
</evidence>